<dbReference type="STRING" id="1514904.SU32_04400"/>
<evidence type="ECO:0000259" key="1">
    <source>
        <dbReference type="Pfam" id="PF00485"/>
    </source>
</evidence>
<dbReference type="Proteomes" id="UP000038011">
    <property type="component" value="Unassembled WGS sequence"/>
</dbReference>
<comment type="caution">
    <text evidence="2">The sequence shown here is derived from an EMBL/GenBank/DDBJ whole genome shotgun (WGS) entry which is preliminary data.</text>
</comment>
<sequence>MFEDERATILARIDKLSTNASRLMIAIAGPPAAGKSTLAELAVNDLNAQTDGKAALVPMDGFHLDNLTLDEMGLRQRKGAAETFDAAGFVSLVRQISHQGHEVFYPVFDRSLDKAIPNAASVSKNTQIVVIEGNYLLLKEKPWSDLNQFFDLTIFVRPDIDVLQSRLIDRWHQYGFDADSAFQKAMGNDIPNALYVLENSSAADLEFSAKT</sequence>
<feature type="domain" description="Phosphoribulokinase/uridine kinase" evidence="1">
    <location>
        <begin position="24"/>
        <end position="186"/>
    </location>
</feature>
<evidence type="ECO:0000313" key="2">
    <source>
        <dbReference type="EMBL" id="KPB02018.1"/>
    </source>
</evidence>
<dbReference type="InterPro" id="IPR006083">
    <property type="entry name" value="PRK/URK"/>
</dbReference>
<dbReference type="SUPFAM" id="SSF52540">
    <property type="entry name" value="P-loop containing nucleoside triphosphate hydrolases"/>
    <property type="match status" value="1"/>
</dbReference>
<dbReference type="OrthoDB" id="1550976at2"/>
<dbReference type="InterPro" id="IPR027417">
    <property type="entry name" value="P-loop_NTPase"/>
</dbReference>
<dbReference type="PANTHER" id="PTHR10285">
    <property type="entry name" value="URIDINE KINASE"/>
    <property type="match status" value="1"/>
</dbReference>
<dbReference type="GO" id="GO:0005524">
    <property type="term" value="F:ATP binding"/>
    <property type="evidence" value="ECO:0007669"/>
    <property type="project" value="InterPro"/>
</dbReference>
<dbReference type="Pfam" id="PF00485">
    <property type="entry name" value="PRK"/>
    <property type="match status" value="1"/>
</dbReference>
<dbReference type="Gene3D" id="3.40.50.300">
    <property type="entry name" value="P-loop containing nucleotide triphosphate hydrolases"/>
    <property type="match status" value="2"/>
</dbReference>
<keyword evidence="2" id="KW-0418">Kinase</keyword>
<accession>A0A0N0VLU4</accession>
<dbReference type="GO" id="GO:0016301">
    <property type="term" value="F:kinase activity"/>
    <property type="evidence" value="ECO:0007669"/>
    <property type="project" value="UniProtKB-KW"/>
</dbReference>
<dbReference type="PATRIC" id="fig|1514904.3.peg.2868"/>
<dbReference type="AlphaFoldDB" id="A0A0N0VLU4"/>
<keyword evidence="2" id="KW-0808">Transferase</keyword>
<reference evidence="2 3" key="1">
    <citation type="submission" date="2015-01" db="EMBL/GenBank/DDBJ databases">
        <title>Ahrensia donghaiensis sp. nov., a novel dimethylsulphoniopropionate-cleavage bacterium isolated from seawater and emended descriptions of the genus Ahrensia and Ahrensia kielensis.</title>
        <authorList>
            <person name="Liu J."/>
        </authorList>
    </citation>
    <scope>NUCLEOTIDE SEQUENCE [LARGE SCALE GENOMIC DNA]</scope>
    <source>
        <strain evidence="2 3">LZD062</strain>
    </source>
</reference>
<proteinExistence type="predicted"/>
<organism evidence="2 3">
    <name type="scientific">Ahrensia marina</name>
    <dbReference type="NCBI Taxonomy" id="1514904"/>
    <lineage>
        <taxon>Bacteria</taxon>
        <taxon>Pseudomonadati</taxon>
        <taxon>Pseudomonadota</taxon>
        <taxon>Alphaproteobacteria</taxon>
        <taxon>Hyphomicrobiales</taxon>
        <taxon>Ahrensiaceae</taxon>
        <taxon>Ahrensia</taxon>
    </lineage>
</organism>
<dbReference type="EMBL" id="JXMU01000005">
    <property type="protein sequence ID" value="KPB02018.1"/>
    <property type="molecule type" value="Genomic_DNA"/>
</dbReference>
<keyword evidence="3" id="KW-1185">Reference proteome</keyword>
<dbReference type="RefSeq" id="WP_053998139.1">
    <property type="nucleotide sequence ID" value="NZ_JXMU01000005.1"/>
</dbReference>
<protein>
    <submittedName>
        <fullName evidence="2">Uridine kinase</fullName>
    </submittedName>
</protein>
<evidence type="ECO:0000313" key="3">
    <source>
        <dbReference type="Proteomes" id="UP000038011"/>
    </source>
</evidence>
<dbReference type="NCBIfam" id="NF006746">
    <property type="entry name" value="PRK09270.1-5"/>
    <property type="match status" value="1"/>
</dbReference>
<gene>
    <name evidence="2" type="ORF">SU32_04400</name>
</gene>
<name>A0A0N0VLU4_9HYPH</name>